<proteinExistence type="predicted"/>
<name>A0ABR3MWM7_9TELE</name>
<feature type="region of interest" description="Disordered" evidence="1">
    <location>
        <begin position="28"/>
        <end position="79"/>
    </location>
</feature>
<keyword evidence="3" id="KW-1185">Reference proteome</keyword>
<organism evidence="2 3">
    <name type="scientific">Cirrhinus molitorella</name>
    <name type="common">mud carp</name>
    <dbReference type="NCBI Taxonomy" id="172907"/>
    <lineage>
        <taxon>Eukaryota</taxon>
        <taxon>Metazoa</taxon>
        <taxon>Chordata</taxon>
        <taxon>Craniata</taxon>
        <taxon>Vertebrata</taxon>
        <taxon>Euteleostomi</taxon>
        <taxon>Actinopterygii</taxon>
        <taxon>Neopterygii</taxon>
        <taxon>Teleostei</taxon>
        <taxon>Ostariophysi</taxon>
        <taxon>Cypriniformes</taxon>
        <taxon>Cyprinidae</taxon>
        <taxon>Labeoninae</taxon>
        <taxon>Labeonini</taxon>
        <taxon>Cirrhinus</taxon>
    </lineage>
</organism>
<dbReference type="EMBL" id="JAYMGO010000008">
    <property type="protein sequence ID" value="KAL1269044.1"/>
    <property type="molecule type" value="Genomic_DNA"/>
</dbReference>
<comment type="caution">
    <text evidence="2">The sequence shown here is derived from an EMBL/GenBank/DDBJ whole genome shotgun (WGS) entry which is preliminary data.</text>
</comment>
<evidence type="ECO:0000313" key="3">
    <source>
        <dbReference type="Proteomes" id="UP001558613"/>
    </source>
</evidence>
<dbReference type="Proteomes" id="UP001558613">
    <property type="component" value="Unassembled WGS sequence"/>
</dbReference>
<gene>
    <name evidence="2" type="ORF">QQF64_031333</name>
</gene>
<accession>A0ABR3MWM7</accession>
<evidence type="ECO:0000256" key="1">
    <source>
        <dbReference type="SAM" id="MobiDB-lite"/>
    </source>
</evidence>
<evidence type="ECO:0000313" key="2">
    <source>
        <dbReference type="EMBL" id="KAL1269044.1"/>
    </source>
</evidence>
<protein>
    <submittedName>
        <fullName evidence="2">Uncharacterized protein</fullName>
    </submittedName>
</protein>
<reference evidence="2 3" key="1">
    <citation type="submission" date="2023-09" db="EMBL/GenBank/DDBJ databases">
        <authorList>
            <person name="Wang M."/>
        </authorList>
    </citation>
    <scope>NUCLEOTIDE SEQUENCE [LARGE SCALE GENOMIC DNA]</scope>
    <source>
        <strain evidence="2">GT-2023</strain>
        <tissue evidence="2">Liver</tissue>
    </source>
</reference>
<sequence length="79" mass="8433">MHSWPLSHCSGEGVTACQLILAPKRQACGPQGYGSGKPALWSHRRELTPPLTVSKPDAVTEPTPTPTFSVNERPGAQPD</sequence>